<sequence>MIKVTVDYVENSLSHLLIKGHGGLEYGKDVICAGVSSCVFGALNALDNAENYDLVMKEGFTELTKVHDATKHDEIVLETLIVQLDTISQRYPDHVKIKVSGKEGNK</sequence>
<evidence type="ECO:0000313" key="7">
    <source>
        <dbReference type="EMBL" id="QOS39764.1"/>
    </source>
</evidence>
<evidence type="ECO:0000256" key="2">
    <source>
        <dbReference type="ARBA" id="ARBA00022670"/>
    </source>
</evidence>
<dbReference type="GO" id="GO:0006508">
    <property type="term" value="P:proteolysis"/>
    <property type="evidence" value="ECO:0007669"/>
    <property type="project" value="UniProtKB-KW"/>
</dbReference>
<dbReference type="AlphaFoldDB" id="A0A7M1XJB0"/>
<dbReference type="Gene3D" id="3.30.70.1490">
    <property type="entry name" value="Cysteine protease Prp"/>
    <property type="match status" value="1"/>
</dbReference>
<evidence type="ECO:0000256" key="5">
    <source>
        <dbReference type="ARBA" id="ARBA00044503"/>
    </source>
</evidence>
<evidence type="ECO:0000313" key="8">
    <source>
        <dbReference type="Proteomes" id="UP000593591"/>
    </source>
</evidence>
<dbReference type="EMBL" id="CP031517">
    <property type="protein sequence ID" value="QOS39764.1"/>
    <property type="molecule type" value="Genomic_DNA"/>
</dbReference>
<dbReference type="SUPFAM" id="SSF118010">
    <property type="entry name" value="TM1457-like"/>
    <property type="match status" value="1"/>
</dbReference>
<evidence type="ECO:0000256" key="6">
    <source>
        <dbReference type="ARBA" id="ARBA00044538"/>
    </source>
</evidence>
<evidence type="ECO:0000256" key="3">
    <source>
        <dbReference type="ARBA" id="ARBA00022801"/>
    </source>
</evidence>
<name>A0A7M1XJB0_9SPIR</name>
<dbReference type="KEGG" id="trc:DYE49_04505"/>
<accession>A0A7M1XJB0</accession>
<dbReference type="GO" id="GO:0008234">
    <property type="term" value="F:cysteine-type peptidase activity"/>
    <property type="evidence" value="ECO:0007669"/>
    <property type="project" value="UniProtKB-KW"/>
</dbReference>
<protein>
    <recommendedName>
        <fullName evidence="6">Ribosomal processing cysteine protease Prp</fullName>
    </recommendedName>
</protein>
<keyword evidence="4" id="KW-0788">Thiol protease</keyword>
<evidence type="ECO:0000256" key="1">
    <source>
        <dbReference type="ARBA" id="ARBA00022517"/>
    </source>
</evidence>
<keyword evidence="1" id="KW-0690">Ribosome biogenesis</keyword>
<gene>
    <name evidence="7" type="ORF">DYE49_04505</name>
</gene>
<dbReference type="PANTHER" id="PTHR39178">
    <property type="entry name" value="HYPOTHETICAL RIBOSOME-ASSOCIATED PROTEIN"/>
    <property type="match status" value="1"/>
</dbReference>
<evidence type="ECO:0000256" key="4">
    <source>
        <dbReference type="ARBA" id="ARBA00022807"/>
    </source>
</evidence>
<dbReference type="InterPro" id="IPR036764">
    <property type="entry name" value="Peptidase_Prp_sf"/>
</dbReference>
<reference evidence="7 8" key="1">
    <citation type="submission" date="2018-08" db="EMBL/GenBank/DDBJ databases">
        <title>The first complete genome of Treponema rectale (CHPAT), a commensal spirochete of the bovine rectum.</title>
        <authorList>
            <person name="Staton G.J."/>
            <person name="Clegg S.R."/>
            <person name="Carter S.D."/>
            <person name="Radford A.D."/>
            <person name="Darby A."/>
            <person name="Hall N."/>
            <person name="Birtles R.J."/>
            <person name="Evans N.J."/>
        </authorList>
    </citation>
    <scope>NUCLEOTIDE SEQUENCE [LARGE SCALE GENOMIC DNA]</scope>
    <source>
        <strain evidence="7 8">CHPA</strain>
    </source>
</reference>
<proteinExistence type="inferred from homology"/>
<keyword evidence="3" id="KW-0378">Hydrolase</keyword>
<dbReference type="InterPro" id="IPR007422">
    <property type="entry name" value="Peptidase_Prp"/>
</dbReference>
<organism evidence="7 8">
    <name type="scientific">Treponema rectale</name>
    <dbReference type="NCBI Taxonomy" id="744512"/>
    <lineage>
        <taxon>Bacteria</taxon>
        <taxon>Pseudomonadati</taxon>
        <taxon>Spirochaetota</taxon>
        <taxon>Spirochaetia</taxon>
        <taxon>Spirochaetales</taxon>
        <taxon>Treponemataceae</taxon>
        <taxon>Treponema</taxon>
    </lineage>
</organism>
<dbReference type="GO" id="GO:0042254">
    <property type="term" value="P:ribosome biogenesis"/>
    <property type="evidence" value="ECO:0007669"/>
    <property type="project" value="UniProtKB-KW"/>
</dbReference>
<dbReference type="Pfam" id="PF04327">
    <property type="entry name" value="Peptidase_Prp"/>
    <property type="match status" value="1"/>
</dbReference>
<dbReference type="PANTHER" id="PTHR39178:SF1">
    <property type="entry name" value="RIBOSOMAL-PROCESSING CYSTEINE PROTEASE PRP"/>
    <property type="match status" value="1"/>
</dbReference>
<dbReference type="CDD" id="cd16332">
    <property type="entry name" value="Prp-like"/>
    <property type="match status" value="1"/>
</dbReference>
<comment type="similarity">
    <text evidence="5">Belongs to the Prp family.</text>
</comment>
<keyword evidence="2 7" id="KW-0645">Protease</keyword>
<dbReference type="Proteomes" id="UP000593591">
    <property type="component" value="Chromosome"/>
</dbReference>